<organism evidence="4 5">
    <name type="scientific">Tistrella arctica</name>
    <dbReference type="NCBI Taxonomy" id="3133430"/>
    <lineage>
        <taxon>Bacteria</taxon>
        <taxon>Pseudomonadati</taxon>
        <taxon>Pseudomonadota</taxon>
        <taxon>Alphaproteobacteria</taxon>
        <taxon>Geminicoccales</taxon>
        <taxon>Geminicoccaceae</taxon>
        <taxon>Tistrella</taxon>
    </lineage>
</organism>
<proteinExistence type="predicted"/>
<accession>A0ABU9YM03</accession>
<dbReference type="GO" id="GO:0016787">
    <property type="term" value="F:hydrolase activity"/>
    <property type="evidence" value="ECO:0007669"/>
    <property type="project" value="UniProtKB-KW"/>
</dbReference>
<dbReference type="EMBL" id="JBBKTW010000005">
    <property type="protein sequence ID" value="MEN2989831.1"/>
    <property type="molecule type" value="Genomic_DNA"/>
</dbReference>
<sequence length="304" mass="32970">MRSTPGHGDVLSYYDFGRTTVQCLGHDPRFSYCAYVPESYDEHGSQTYGLMVVVHGTMRDNAACRDAFIDLAERHQLIVLAPLFPGGITGPRELSSYKRLRGPLGGAGAGSPCYDLILLKMIDELAAVYRIDAERFCLFGFSGGGHFAHRFLYAHPERLRAVSIGAPGIVTLLDEDVDYVAGVRNFEAVFGRPLDIAAMRRVAVQTVVGAEDTATWEITITPDNPWWQPAFDGHGATRIDRVLALRASLEARGIAVTHDMVPGTGHRQEPLLPVVKTFLSNRLAQGDAPDTGGGAGATTATEKK</sequence>
<evidence type="ECO:0000256" key="2">
    <source>
        <dbReference type="ARBA" id="ARBA00022801"/>
    </source>
</evidence>
<dbReference type="SUPFAM" id="SSF53474">
    <property type="entry name" value="alpha/beta-Hydrolases"/>
    <property type="match status" value="1"/>
</dbReference>
<dbReference type="RefSeq" id="WP_345932950.1">
    <property type="nucleotide sequence ID" value="NZ_JBBKTV010000004.1"/>
</dbReference>
<evidence type="ECO:0000256" key="1">
    <source>
        <dbReference type="ARBA" id="ARBA00022729"/>
    </source>
</evidence>
<keyword evidence="1" id="KW-0732">Signal</keyword>
<evidence type="ECO:0000313" key="4">
    <source>
        <dbReference type="EMBL" id="MEN2989831.1"/>
    </source>
</evidence>
<dbReference type="PANTHER" id="PTHR43037:SF5">
    <property type="entry name" value="FERULOYL ESTERASE"/>
    <property type="match status" value="1"/>
</dbReference>
<dbReference type="InterPro" id="IPR050955">
    <property type="entry name" value="Plant_Biomass_Hydrol_Est"/>
</dbReference>
<evidence type="ECO:0000256" key="3">
    <source>
        <dbReference type="SAM" id="MobiDB-lite"/>
    </source>
</evidence>
<comment type="caution">
    <text evidence="4">The sequence shown here is derived from an EMBL/GenBank/DDBJ whole genome shotgun (WGS) entry which is preliminary data.</text>
</comment>
<keyword evidence="2 4" id="KW-0378">Hydrolase</keyword>
<gene>
    <name evidence="4" type="ORF">WG926_16050</name>
</gene>
<feature type="region of interest" description="Disordered" evidence="3">
    <location>
        <begin position="285"/>
        <end position="304"/>
    </location>
</feature>
<dbReference type="Gene3D" id="3.40.50.1820">
    <property type="entry name" value="alpha/beta hydrolase"/>
    <property type="match status" value="1"/>
</dbReference>
<dbReference type="PANTHER" id="PTHR43037">
    <property type="entry name" value="UNNAMED PRODUCT-RELATED"/>
    <property type="match status" value="1"/>
</dbReference>
<keyword evidence="5" id="KW-1185">Reference proteome</keyword>
<name>A0ABU9YM03_9PROT</name>
<protein>
    <submittedName>
        <fullName evidence="4">Alpha/beta hydrolase</fullName>
    </submittedName>
</protein>
<dbReference type="InterPro" id="IPR029058">
    <property type="entry name" value="AB_hydrolase_fold"/>
</dbReference>
<reference evidence="4 5" key="1">
    <citation type="submission" date="2024-03" db="EMBL/GenBank/DDBJ databases">
        <title>High-quality draft genome sequencing of Tistrella sp. BH-R2-4.</title>
        <authorList>
            <person name="Dong C."/>
        </authorList>
    </citation>
    <scope>NUCLEOTIDE SEQUENCE [LARGE SCALE GENOMIC DNA]</scope>
    <source>
        <strain evidence="4 5">BH-R2-4</strain>
    </source>
</reference>
<evidence type="ECO:0000313" key="5">
    <source>
        <dbReference type="Proteomes" id="UP001413721"/>
    </source>
</evidence>
<dbReference type="Proteomes" id="UP001413721">
    <property type="component" value="Unassembled WGS sequence"/>
</dbReference>